<dbReference type="RefSeq" id="XP_002485354.1">
    <property type="nucleotide sequence ID" value="XM_002485309.1"/>
</dbReference>
<dbReference type="InterPro" id="IPR036047">
    <property type="entry name" value="F-box-like_dom_sf"/>
</dbReference>
<sequence length="522" mass="60108">MAQLHQLPTEVLFLIISELRSNRDFLALSLTCRSIHNLTIKELPLRRKYRRIRIKSQKDIDKAFVILLSILRRPQLGGYVRHIEYDQPPKSYHNYEIRTKDLKVLSNEDSRILQMAVTKASFTGEYAEKVINMILQSPPPYHFGDLKEELRTVWIAQALAALLVSASPYLESMATSVPMYVYGFSTETGASLGMPQEIMRFPLEKLLIEANSEQPEKPYLQYLHSVEIIPHEGSGWDDERFYMRFELLSMLLLFTRLPSMEYICVDAVMEEEDGPFDLEPSSSNLSRIRIEHSNLRTWFLMPIIYSCKVLREFHYTIGGRASLDGSFAPFNPRTFLKSILGHKTTLEILHIDADSNLLNSFFLDMDGYDNGLIDHDEDESEPDLVPPQGFWERTGSLRDFLALTELHIGIGILMYLALGTESMDVKDPDLVKPFGEVVLAESLPPALESFTIIGYEKGVRKDFDKIIEQFMADRDGKLPHLKDVNGIEEAIERADTVRYPDESELLWEPEEDEWSEHEYLTI</sequence>
<protein>
    <recommendedName>
        <fullName evidence="1">F-box domain-containing protein</fullName>
    </recommendedName>
</protein>
<gene>
    <name evidence="2" type="ORF">TSTA_048420</name>
</gene>
<evidence type="ECO:0000259" key="1">
    <source>
        <dbReference type="PROSITE" id="PS50181"/>
    </source>
</evidence>
<dbReference type="eggNOG" id="ENOG502SI5M">
    <property type="taxonomic scope" value="Eukaryota"/>
</dbReference>
<dbReference type="VEuPathDB" id="FungiDB:TSTA_048420"/>
<evidence type="ECO:0000313" key="3">
    <source>
        <dbReference type="Proteomes" id="UP000001745"/>
    </source>
</evidence>
<dbReference type="EMBL" id="EQ962657">
    <property type="protein sequence ID" value="EED15401.1"/>
    <property type="molecule type" value="Genomic_DNA"/>
</dbReference>
<dbReference type="InParanoid" id="B8MKY5"/>
<dbReference type="CDD" id="cd09917">
    <property type="entry name" value="F-box_SF"/>
    <property type="match status" value="1"/>
</dbReference>
<dbReference type="PROSITE" id="PS50181">
    <property type="entry name" value="FBOX"/>
    <property type="match status" value="1"/>
</dbReference>
<keyword evidence="3" id="KW-1185">Reference proteome</keyword>
<organism evidence="2 3">
    <name type="scientific">Talaromyces stipitatus (strain ATCC 10500 / CBS 375.48 / QM 6759 / NRRL 1006)</name>
    <name type="common">Penicillium stipitatum</name>
    <dbReference type="NCBI Taxonomy" id="441959"/>
    <lineage>
        <taxon>Eukaryota</taxon>
        <taxon>Fungi</taxon>
        <taxon>Dikarya</taxon>
        <taxon>Ascomycota</taxon>
        <taxon>Pezizomycotina</taxon>
        <taxon>Eurotiomycetes</taxon>
        <taxon>Eurotiomycetidae</taxon>
        <taxon>Eurotiales</taxon>
        <taxon>Trichocomaceae</taxon>
        <taxon>Talaromyces</taxon>
        <taxon>Talaromyces sect. Talaromyces</taxon>
    </lineage>
</organism>
<name>B8MKY5_TALSN</name>
<feature type="domain" description="F-box" evidence="1">
    <location>
        <begin position="1"/>
        <end position="52"/>
    </location>
</feature>
<proteinExistence type="predicted"/>
<dbReference type="OrthoDB" id="3437411at2759"/>
<reference evidence="3" key="1">
    <citation type="journal article" date="2015" name="Genome Announc.">
        <title>Genome sequence of the AIDS-associated pathogen Penicillium marneffei (ATCC18224) and its near taxonomic relative Talaromyces stipitatus (ATCC10500).</title>
        <authorList>
            <person name="Nierman W.C."/>
            <person name="Fedorova-Abrams N.D."/>
            <person name="Andrianopoulos A."/>
        </authorList>
    </citation>
    <scope>NUCLEOTIDE SEQUENCE [LARGE SCALE GENOMIC DNA]</scope>
    <source>
        <strain evidence="3">ATCC 10500 / CBS 375.48 / QM 6759 / NRRL 1006</strain>
    </source>
</reference>
<dbReference type="PhylomeDB" id="B8MKY5"/>
<dbReference type="Pfam" id="PF12937">
    <property type="entry name" value="F-box-like"/>
    <property type="match status" value="1"/>
</dbReference>
<dbReference type="AlphaFoldDB" id="B8MKY5"/>
<dbReference type="InterPro" id="IPR001810">
    <property type="entry name" value="F-box_dom"/>
</dbReference>
<dbReference type="OMA" id="CIRGYEK"/>
<dbReference type="Proteomes" id="UP000001745">
    <property type="component" value="Unassembled WGS sequence"/>
</dbReference>
<dbReference type="SUPFAM" id="SSF81383">
    <property type="entry name" value="F-box domain"/>
    <property type="match status" value="1"/>
</dbReference>
<evidence type="ECO:0000313" key="2">
    <source>
        <dbReference type="EMBL" id="EED15401.1"/>
    </source>
</evidence>
<dbReference type="HOGENOM" id="CLU_037788_1_0_1"/>
<accession>B8MKY5</accession>
<dbReference type="GeneID" id="8107024"/>
<dbReference type="STRING" id="441959.B8MKY5"/>